<dbReference type="GO" id="GO:0003723">
    <property type="term" value="F:RNA binding"/>
    <property type="evidence" value="ECO:0007669"/>
    <property type="project" value="InterPro"/>
</dbReference>
<dbReference type="Gene3D" id="3.30.70.580">
    <property type="entry name" value="Pseudouridine synthase I, catalytic domain, N-terminal subdomain"/>
    <property type="match status" value="1"/>
</dbReference>
<dbReference type="GO" id="GO:0160147">
    <property type="term" value="F:tRNA pseudouridine(38-40) synthase activity"/>
    <property type="evidence" value="ECO:0007669"/>
    <property type="project" value="UniProtKB-EC"/>
</dbReference>
<feature type="domain" description="Pseudouridine synthase I TruA alpha/beta" evidence="8">
    <location>
        <begin position="9"/>
        <end position="106"/>
    </location>
</feature>
<comment type="caution">
    <text evidence="4">Lacks conserved residue(s) required for the propagation of feature annotation.</text>
</comment>
<comment type="function">
    <text evidence="4">Formation of pseudouridine at positions 38, 39 and 40 in the anticodon stem and loop of transfer RNAs.</text>
</comment>
<comment type="similarity">
    <text evidence="1 4 7">Belongs to the tRNA pseudouridine synthase TruA family.</text>
</comment>
<evidence type="ECO:0000256" key="1">
    <source>
        <dbReference type="ARBA" id="ARBA00009375"/>
    </source>
</evidence>
<comment type="caution">
    <text evidence="9">The sequence shown here is derived from an EMBL/GenBank/DDBJ whole genome shotgun (WGS) entry which is preliminary data.</text>
</comment>
<evidence type="ECO:0000313" key="9">
    <source>
        <dbReference type="EMBL" id="KUR72827.1"/>
    </source>
</evidence>
<dbReference type="OrthoDB" id="9811823at2"/>
<dbReference type="PANTHER" id="PTHR11142:SF0">
    <property type="entry name" value="TRNA PSEUDOURIDINE SYNTHASE-LIKE 1"/>
    <property type="match status" value="1"/>
</dbReference>
<evidence type="ECO:0000256" key="3">
    <source>
        <dbReference type="ARBA" id="ARBA00023235"/>
    </source>
</evidence>
<evidence type="ECO:0000256" key="6">
    <source>
        <dbReference type="PIRSR" id="PIRSR001430-2"/>
    </source>
</evidence>
<evidence type="ECO:0000256" key="2">
    <source>
        <dbReference type="ARBA" id="ARBA00022694"/>
    </source>
</evidence>
<feature type="domain" description="Pseudouridine synthase I TruA alpha/beta" evidence="8">
    <location>
        <begin position="146"/>
        <end position="248"/>
    </location>
</feature>
<dbReference type="SUPFAM" id="SSF55120">
    <property type="entry name" value="Pseudouridine synthase"/>
    <property type="match status" value="1"/>
</dbReference>
<dbReference type="InterPro" id="IPR001406">
    <property type="entry name" value="PsdUridine_synth_TruA"/>
</dbReference>
<dbReference type="InterPro" id="IPR020103">
    <property type="entry name" value="PsdUridine_synth_cat_dom_sf"/>
</dbReference>
<dbReference type="STRING" id="1117702.AQZ52_06330"/>
<dbReference type="GO" id="GO:0031119">
    <property type="term" value="P:tRNA pseudouridine synthesis"/>
    <property type="evidence" value="ECO:0007669"/>
    <property type="project" value="UniProtKB-UniRule"/>
</dbReference>
<dbReference type="HAMAP" id="MF_00171">
    <property type="entry name" value="TruA"/>
    <property type="match status" value="1"/>
</dbReference>
<evidence type="ECO:0000256" key="4">
    <source>
        <dbReference type="HAMAP-Rule" id="MF_00171"/>
    </source>
</evidence>
<dbReference type="PIRSF" id="PIRSF001430">
    <property type="entry name" value="tRNA_psdUrid_synth"/>
    <property type="match status" value="1"/>
</dbReference>
<dbReference type="EC" id="5.4.99.12" evidence="4"/>
<evidence type="ECO:0000259" key="8">
    <source>
        <dbReference type="Pfam" id="PF01416"/>
    </source>
</evidence>
<sequence length="250" mass="27802">MTRYALTLEYDGRPYMGFQRQAHGPSVQQAFEEAAESVVGHPVTLHSAGRTDTGVHARAMRAHFDSEKPLPPFRMGEAVNARLRLAEQAVAVLDCVEVPEDWHARFTCIGRSYEYVIANRRAPLVLEAGRAWRIAHELDADAMHEAAQVLVGRHDFTTFRSAQCQSASPVKTLRHLSVRREADHVIIAAEARSFLHHQVRSMVGCLALVGEGRWTAADMRAALEAADRRALGHNAPPDGLYFMRALYPGE</sequence>
<evidence type="ECO:0000256" key="7">
    <source>
        <dbReference type="RuleBase" id="RU003792"/>
    </source>
</evidence>
<keyword evidence="10" id="KW-1185">Reference proteome</keyword>
<gene>
    <name evidence="4" type="primary">truA</name>
    <name evidence="9" type="ORF">AQZ52_06330</name>
</gene>
<dbReference type="AlphaFoldDB" id="A0A124JW02"/>
<comment type="subunit">
    <text evidence="4">Homodimer.</text>
</comment>
<dbReference type="InterPro" id="IPR020097">
    <property type="entry name" value="PsdUridine_synth_TruA_a/b_dom"/>
</dbReference>
<name>A0A124JW02_9SPHN</name>
<dbReference type="Proteomes" id="UP000058012">
    <property type="component" value="Unassembled WGS sequence"/>
</dbReference>
<feature type="active site" description="Nucleophile" evidence="4 5">
    <location>
        <position position="52"/>
    </location>
</feature>
<comment type="catalytic activity">
    <reaction evidence="4 7">
        <text>uridine(38/39/40) in tRNA = pseudouridine(38/39/40) in tRNA</text>
        <dbReference type="Rhea" id="RHEA:22376"/>
        <dbReference type="Rhea" id="RHEA-COMP:10085"/>
        <dbReference type="Rhea" id="RHEA-COMP:10087"/>
        <dbReference type="ChEBI" id="CHEBI:65314"/>
        <dbReference type="ChEBI" id="CHEBI:65315"/>
        <dbReference type="EC" id="5.4.99.12"/>
    </reaction>
</comment>
<evidence type="ECO:0000313" key="10">
    <source>
        <dbReference type="Proteomes" id="UP000058012"/>
    </source>
</evidence>
<dbReference type="RefSeq" id="WP_067907395.1">
    <property type="nucleotide sequence ID" value="NZ_KQ954244.1"/>
</dbReference>
<dbReference type="EMBL" id="LLZS01000003">
    <property type="protein sequence ID" value="KUR72827.1"/>
    <property type="molecule type" value="Genomic_DNA"/>
</dbReference>
<dbReference type="Gene3D" id="3.30.70.660">
    <property type="entry name" value="Pseudouridine synthase I, catalytic domain, C-terminal subdomain"/>
    <property type="match status" value="1"/>
</dbReference>
<dbReference type="InterPro" id="IPR020094">
    <property type="entry name" value="TruA/RsuA/RluB/E/F_N"/>
</dbReference>
<organism evidence="9 10">
    <name type="scientific">Novosphingobium fuchskuhlense</name>
    <dbReference type="NCBI Taxonomy" id="1117702"/>
    <lineage>
        <taxon>Bacteria</taxon>
        <taxon>Pseudomonadati</taxon>
        <taxon>Pseudomonadota</taxon>
        <taxon>Alphaproteobacteria</taxon>
        <taxon>Sphingomonadales</taxon>
        <taxon>Sphingomonadaceae</taxon>
        <taxon>Novosphingobium</taxon>
    </lineage>
</organism>
<dbReference type="PANTHER" id="PTHR11142">
    <property type="entry name" value="PSEUDOURIDYLATE SYNTHASE"/>
    <property type="match status" value="1"/>
</dbReference>
<reference evidence="9 10" key="1">
    <citation type="submission" date="2015-10" db="EMBL/GenBank/DDBJ databases">
        <title>Draft genome sequence of Novosphingobium fuchskuhlense DSM 25065 isolated from a surface water sample of the southwest basin of Lake Grosse Fuchskuhle.</title>
        <authorList>
            <person name="Ruckert C."/>
            <person name="Winkler A."/>
            <person name="Glaeser J."/>
            <person name="Grossart H.-P."/>
            <person name="Kalinowski J."/>
            <person name="Glaeser S."/>
        </authorList>
    </citation>
    <scope>NUCLEOTIDE SEQUENCE [LARGE SCALE GENOMIC DNA]</scope>
    <source>
        <strain evidence="9 10">FNE08-7</strain>
    </source>
</reference>
<dbReference type="NCBIfam" id="TIGR00071">
    <property type="entry name" value="hisT_truA"/>
    <property type="match status" value="1"/>
</dbReference>
<dbReference type="InterPro" id="IPR020095">
    <property type="entry name" value="PsdUridine_synth_TruA_C"/>
</dbReference>
<evidence type="ECO:0000256" key="5">
    <source>
        <dbReference type="PIRSR" id="PIRSR001430-1"/>
    </source>
</evidence>
<proteinExistence type="inferred from homology"/>
<keyword evidence="2 4" id="KW-0819">tRNA processing</keyword>
<protein>
    <recommendedName>
        <fullName evidence="4">tRNA pseudouridine synthase A</fullName>
        <ecNumber evidence="4">5.4.99.12</ecNumber>
    </recommendedName>
    <alternativeName>
        <fullName evidence="4">tRNA pseudouridine(38-40) synthase</fullName>
    </alternativeName>
    <alternativeName>
        <fullName evidence="4">tRNA pseudouridylate synthase I</fullName>
    </alternativeName>
    <alternativeName>
        <fullName evidence="4">tRNA-uridine isomerase I</fullName>
    </alternativeName>
</protein>
<feature type="binding site" evidence="4 6">
    <location>
        <position position="113"/>
    </location>
    <ligand>
        <name>substrate</name>
    </ligand>
</feature>
<accession>A0A124JW02</accession>
<dbReference type="FunFam" id="3.30.70.580:FF:000001">
    <property type="entry name" value="tRNA pseudouridine synthase A"/>
    <property type="match status" value="1"/>
</dbReference>
<dbReference type="CDD" id="cd02570">
    <property type="entry name" value="PseudoU_synth_EcTruA"/>
    <property type="match status" value="1"/>
</dbReference>
<keyword evidence="3 4" id="KW-0413">Isomerase</keyword>
<dbReference type="Pfam" id="PF01416">
    <property type="entry name" value="PseudoU_synth_1"/>
    <property type="match status" value="2"/>
</dbReference>